<dbReference type="AlphaFoldDB" id="L9WDE4"/>
<gene>
    <name evidence="1" type="ORF">C495_04422</name>
</gene>
<name>L9WDE4_9EURY</name>
<sequence>MTDRYEMVVCQNGTLELRDPDDPNCWLATDSPAEIAR</sequence>
<evidence type="ECO:0000313" key="1">
    <source>
        <dbReference type="EMBL" id="ELY47474.1"/>
    </source>
</evidence>
<dbReference type="EMBL" id="AOHX01000026">
    <property type="protein sequence ID" value="ELY47474.1"/>
    <property type="molecule type" value="Genomic_DNA"/>
</dbReference>
<evidence type="ECO:0000313" key="2">
    <source>
        <dbReference type="Proteomes" id="UP000011661"/>
    </source>
</evidence>
<protein>
    <submittedName>
        <fullName evidence="1">Uncharacterized protein</fullName>
    </submittedName>
</protein>
<proteinExistence type="predicted"/>
<accession>L9WDE4</accession>
<dbReference type="eggNOG" id="arCOG11387">
    <property type="taxonomic scope" value="Archaea"/>
</dbReference>
<comment type="caution">
    <text evidence="1">The sequence shown here is derived from an EMBL/GenBank/DDBJ whole genome shotgun (WGS) entry which is preliminary data.</text>
</comment>
<keyword evidence="2" id="KW-1185">Reference proteome</keyword>
<organism evidence="1 2">
    <name type="scientific">Natronorubrum sulfidifaciens JCM 14089</name>
    <dbReference type="NCBI Taxonomy" id="1230460"/>
    <lineage>
        <taxon>Archaea</taxon>
        <taxon>Methanobacteriati</taxon>
        <taxon>Methanobacteriota</taxon>
        <taxon>Stenosarchaea group</taxon>
        <taxon>Halobacteria</taxon>
        <taxon>Halobacteriales</taxon>
        <taxon>Natrialbaceae</taxon>
        <taxon>Natronorubrum</taxon>
    </lineage>
</organism>
<reference evidence="1 2" key="1">
    <citation type="journal article" date="2014" name="PLoS Genet.">
        <title>Phylogenetically driven sequencing of extremely halophilic archaea reveals strategies for static and dynamic osmo-response.</title>
        <authorList>
            <person name="Becker E.A."/>
            <person name="Seitzer P.M."/>
            <person name="Tritt A."/>
            <person name="Larsen D."/>
            <person name="Krusor M."/>
            <person name="Yao A.I."/>
            <person name="Wu D."/>
            <person name="Madern D."/>
            <person name="Eisen J.A."/>
            <person name="Darling A.E."/>
            <person name="Facciotti M.T."/>
        </authorList>
    </citation>
    <scope>NUCLEOTIDE SEQUENCE [LARGE SCALE GENOMIC DNA]</scope>
    <source>
        <strain evidence="1 2">JCM 14089</strain>
    </source>
</reference>
<dbReference type="PATRIC" id="fig|1230460.4.peg.889"/>
<dbReference type="Proteomes" id="UP000011661">
    <property type="component" value="Unassembled WGS sequence"/>
</dbReference>